<dbReference type="SMART" id="SM00886">
    <property type="entry name" value="Dabb"/>
    <property type="match status" value="1"/>
</dbReference>
<organism evidence="2 3">
    <name type="scientific">Aliiroseovarius salicola</name>
    <dbReference type="NCBI Taxonomy" id="3009082"/>
    <lineage>
        <taxon>Bacteria</taxon>
        <taxon>Pseudomonadati</taxon>
        <taxon>Pseudomonadota</taxon>
        <taxon>Alphaproteobacteria</taxon>
        <taxon>Rhodobacterales</taxon>
        <taxon>Paracoccaceae</taxon>
        <taxon>Aliiroseovarius</taxon>
    </lineage>
</organism>
<evidence type="ECO:0000259" key="1">
    <source>
        <dbReference type="PROSITE" id="PS51502"/>
    </source>
</evidence>
<gene>
    <name evidence="2" type="ORF">O2N63_14015</name>
</gene>
<proteinExistence type="predicted"/>
<dbReference type="Gene3D" id="3.30.70.100">
    <property type="match status" value="1"/>
</dbReference>
<keyword evidence="3" id="KW-1185">Reference proteome</keyword>
<dbReference type="RefSeq" id="WP_271054908.1">
    <property type="nucleotide sequence ID" value="NZ_JAQIIO010000008.1"/>
</dbReference>
<dbReference type="InterPro" id="IPR011008">
    <property type="entry name" value="Dimeric_a/b-barrel"/>
</dbReference>
<evidence type="ECO:0000313" key="3">
    <source>
        <dbReference type="Proteomes" id="UP001528040"/>
    </source>
</evidence>
<dbReference type="PROSITE" id="PS51502">
    <property type="entry name" value="S_R_A_B_BARREL"/>
    <property type="match status" value="1"/>
</dbReference>
<comment type="caution">
    <text evidence="2">The sequence shown here is derived from an EMBL/GenBank/DDBJ whole genome shotgun (WGS) entry which is preliminary data.</text>
</comment>
<sequence>MIRHVVFFTARNPNDRDMIFDGLNLLQGIPHKRFLEVGCNLATDPIPGTHPDFVVYGEFDDEAQLIAFKDHPLYQESIKKVRPLRDLRMSADFLSGQGN</sequence>
<reference evidence="2 3" key="1">
    <citation type="submission" date="2023-01" db="EMBL/GenBank/DDBJ databases">
        <authorList>
            <person name="Yoon J.-W."/>
        </authorList>
    </citation>
    <scope>NUCLEOTIDE SEQUENCE [LARGE SCALE GENOMIC DNA]</scope>
    <source>
        <strain evidence="2 3">KMU-50</strain>
    </source>
</reference>
<dbReference type="InterPro" id="IPR013097">
    <property type="entry name" value="Dabb"/>
</dbReference>
<name>A0ABT4W3W8_9RHOB</name>
<dbReference type="SUPFAM" id="SSF54909">
    <property type="entry name" value="Dimeric alpha+beta barrel"/>
    <property type="match status" value="1"/>
</dbReference>
<dbReference type="Proteomes" id="UP001528040">
    <property type="component" value="Unassembled WGS sequence"/>
</dbReference>
<feature type="domain" description="Stress-response A/B barrel" evidence="1">
    <location>
        <begin position="2"/>
        <end position="93"/>
    </location>
</feature>
<evidence type="ECO:0000313" key="2">
    <source>
        <dbReference type="EMBL" id="MDA5095199.1"/>
    </source>
</evidence>
<dbReference type="Pfam" id="PF07876">
    <property type="entry name" value="Dabb"/>
    <property type="match status" value="1"/>
</dbReference>
<protein>
    <submittedName>
        <fullName evidence="2">Dabb family protein</fullName>
    </submittedName>
</protein>
<dbReference type="EMBL" id="JAQIIO010000008">
    <property type="protein sequence ID" value="MDA5095199.1"/>
    <property type="molecule type" value="Genomic_DNA"/>
</dbReference>
<accession>A0ABT4W3W8</accession>